<evidence type="ECO:0000256" key="6">
    <source>
        <dbReference type="SAM" id="Phobius"/>
    </source>
</evidence>
<reference evidence="9" key="1">
    <citation type="journal article" date="2019" name="Int. J. Syst. Evol. Microbiol.">
        <title>The Global Catalogue of Microorganisms (GCM) 10K type strain sequencing project: providing services to taxonomists for standard genome sequencing and annotation.</title>
        <authorList>
            <consortium name="The Broad Institute Genomics Platform"/>
            <consortium name="The Broad Institute Genome Sequencing Center for Infectious Disease"/>
            <person name="Wu L."/>
            <person name="Ma J."/>
        </authorList>
    </citation>
    <scope>NUCLEOTIDE SEQUENCE [LARGE SCALE GENOMIC DNA]</scope>
    <source>
        <strain evidence="9">JCM 15591</strain>
    </source>
</reference>
<dbReference type="InterPro" id="IPR000620">
    <property type="entry name" value="EamA_dom"/>
</dbReference>
<name>A0ABP4W657_9MICO</name>
<dbReference type="PANTHER" id="PTHR32322">
    <property type="entry name" value="INNER MEMBRANE TRANSPORTER"/>
    <property type="match status" value="1"/>
</dbReference>
<keyword evidence="9" id="KW-1185">Reference proteome</keyword>
<evidence type="ECO:0000313" key="9">
    <source>
        <dbReference type="Proteomes" id="UP001501475"/>
    </source>
</evidence>
<keyword evidence="4 6" id="KW-1133">Transmembrane helix</keyword>
<dbReference type="SUPFAM" id="SSF103481">
    <property type="entry name" value="Multidrug resistance efflux transporter EmrE"/>
    <property type="match status" value="2"/>
</dbReference>
<comment type="caution">
    <text evidence="8">The sequence shown here is derived from an EMBL/GenBank/DDBJ whole genome shotgun (WGS) entry which is preliminary data.</text>
</comment>
<organism evidence="8 9">
    <name type="scientific">Nostocoides vanveenii</name>
    <dbReference type="NCBI Taxonomy" id="330835"/>
    <lineage>
        <taxon>Bacteria</taxon>
        <taxon>Bacillati</taxon>
        <taxon>Actinomycetota</taxon>
        <taxon>Actinomycetes</taxon>
        <taxon>Micrococcales</taxon>
        <taxon>Intrasporangiaceae</taxon>
        <taxon>Nostocoides</taxon>
    </lineage>
</organism>
<dbReference type="InterPro" id="IPR050638">
    <property type="entry name" value="AA-Vitamin_Transporters"/>
</dbReference>
<feature type="domain" description="EamA" evidence="7">
    <location>
        <begin position="7"/>
        <end position="135"/>
    </location>
</feature>
<gene>
    <name evidence="8" type="ORF">GCM10009810_05360</name>
</gene>
<feature type="transmembrane region" description="Helical" evidence="6">
    <location>
        <begin position="284"/>
        <end position="304"/>
    </location>
</feature>
<dbReference type="Proteomes" id="UP001501475">
    <property type="component" value="Unassembled WGS sequence"/>
</dbReference>
<keyword evidence="3 6" id="KW-0812">Transmembrane</keyword>
<evidence type="ECO:0000259" key="7">
    <source>
        <dbReference type="Pfam" id="PF00892"/>
    </source>
</evidence>
<accession>A0ABP4W657</accession>
<comment type="similarity">
    <text evidence="2">Belongs to the EamA transporter family.</text>
</comment>
<feature type="transmembrane region" description="Helical" evidence="6">
    <location>
        <begin position="179"/>
        <end position="203"/>
    </location>
</feature>
<feature type="transmembrane region" description="Helical" evidence="6">
    <location>
        <begin position="62"/>
        <end position="84"/>
    </location>
</feature>
<sequence>MPWQAKFLALALIWGSSFLFMKVGLAALHPVQIATARIWAGAAILLILLRISGTRLPRDRRIWAHLLVCSVFLSALPFLGFVIGETRVSSALAGIGNATTPIATVLFALALLPSERLTGTKLAAVLVGFVGVAIIAEPWNAEGRPDPVGFLIVVLSGACYGLGWTYNRRYLGSADLGGLSQPTALLMCGSVLMVPILLGWWLMDRDEVAAPWSLTSGGDHADYPVWLAIACIAVLGFVGTGLAYMLQYDVVREAGTIVSTTVTYLIPVVSVLLGVLVLGEHLGAAQIAGFVIVLAAAAIINTPNRDRRNRAARMCPFVST</sequence>
<dbReference type="Gene3D" id="1.10.3730.20">
    <property type="match status" value="1"/>
</dbReference>
<protein>
    <submittedName>
        <fullName evidence="8">DMT family transporter</fullName>
    </submittedName>
</protein>
<evidence type="ECO:0000256" key="5">
    <source>
        <dbReference type="ARBA" id="ARBA00023136"/>
    </source>
</evidence>
<dbReference type="Pfam" id="PF00892">
    <property type="entry name" value="EamA"/>
    <property type="match status" value="2"/>
</dbReference>
<evidence type="ECO:0000256" key="4">
    <source>
        <dbReference type="ARBA" id="ARBA00022989"/>
    </source>
</evidence>
<evidence type="ECO:0000256" key="3">
    <source>
        <dbReference type="ARBA" id="ARBA00022692"/>
    </source>
</evidence>
<feature type="transmembrane region" description="Helical" evidence="6">
    <location>
        <begin position="36"/>
        <end position="53"/>
    </location>
</feature>
<feature type="transmembrane region" description="Helical" evidence="6">
    <location>
        <begin position="223"/>
        <end position="245"/>
    </location>
</feature>
<dbReference type="InterPro" id="IPR037185">
    <property type="entry name" value="EmrE-like"/>
</dbReference>
<proteinExistence type="inferred from homology"/>
<feature type="transmembrane region" description="Helical" evidence="6">
    <location>
        <begin position="119"/>
        <end position="136"/>
    </location>
</feature>
<dbReference type="EMBL" id="BAAAPN010000015">
    <property type="protein sequence ID" value="GAA1747706.1"/>
    <property type="molecule type" value="Genomic_DNA"/>
</dbReference>
<feature type="domain" description="EamA" evidence="7">
    <location>
        <begin position="149"/>
        <end position="301"/>
    </location>
</feature>
<evidence type="ECO:0000256" key="1">
    <source>
        <dbReference type="ARBA" id="ARBA00004141"/>
    </source>
</evidence>
<keyword evidence="5 6" id="KW-0472">Membrane</keyword>
<evidence type="ECO:0000256" key="2">
    <source>
        <dbReference type="ARBA" id="ARBA00007362"/>
    </source>
</evidence>
<evidence type="ECO:0000313" key="8">
    <source>
        <dbReference type="EMBL" id="GAA1747706.1"/>
    </source>
</evidence>
<feature type="transmembrane region" description="Helical" evidence="6">
    <location>
        <begin position="90"/>
        <end position="112"/>
    </location>
</feature>
<dbReference type="PANTHER" id="PTHR32322:SF2">
    <property type="entry name" value="EAMA DOMAIN-CONTAINING PROTEIN"/>
    <property type="match status" value="1"/>
</dbReference>
<comment type="subcellular location">
    <subcellularLocation>
        <location evidence="1">Membrane</location>
        <topology evidence="1">Multi-pass membrane protein</topology>
    </subcellularLocation>
</comment>
<feature type="transmembrane region" description="Helical" evidence="6">
    <location>
        <begin position="257"/>
        <end position="278"/>
    </location>
</feature>
<feature type="transmembrane region" description="Helical" evidence="6">
    <location>
        <begin position="148"/>
        <end position="167"/>
    </location>
</feature>